<dbReference type="Proteomes" id="UP001059209">
    <property type="component" value="Chromosome"/>
</dbReference>
<evidence type="ECO:0000313" key="3">
    <source>
        <dbReference type="Proteomes" id="UP001059209"/>
    </source>
</evidence>
<sequence length="169" mass="20132">MLSCRDKYSYIDLGERDQANPLKWDKITPADYEIWDGYLDYDKTVANSKKRMASNPQIKLIEENAKWLKSEQDETEISLNYVTYKEEKEKDKEQSDYFKNLSDYDSKLTFESLKYEQELFTQDSVLREKRDRWHKSLAKDVYVEEAVNVLEDLKMNNLKNLKLASSVKN</sequence>
<dbReference type="GO" id="GO:0004252">
    <property type="term" value="F:serine-type endopeptidase activity"/>
    <property type="evidence" value="ECO:0007669"/>
    <property type="project" value="UniProtKB-EC"/>
</dbReference>
<dbReference type="EMBL" id="CP104205">
    <property type="protein sequence ID" value="UWX54554.1"/>
    <property type="molecule type" value="Genomic_DNA"/>
</dbReference>
<accession>A0ABY5Y8H5</accession>
<dbReference type="EC" id="3.4.21.102" evidence="2"/>
<organism evidence="2 3">
    <name type="scientific">Maribacter litopenaei</name>
    <dbReference type="NCBI Taxonomy" id="2976127"/>
    <lineage>
        <taxon>Bacteria</taxon>
        <taxon>Pseudomonadati</taxon>
        <taxon>Bacteroidota</taxon>
        <taxon>Flavobacteriia</taxon>
        <taxon>Flavobacteriales</taxon>
        <taxon>Flavobacteriaceae</taxon>
        <taxon>Maribacter</taxon>
    </lineage>
</organism>
<name>A0ABY5Y8H5_9FLAO</name>
<evidence type="ECO:0000259" key="1">
    <source>
        <dbReference type="Pfam" id="PF11818"/>
    </source>
</evidence>
<keyword evidence="2" id="KW-0378">Hydrolase</keyword>
<protein>
    <submittedName>
        <fullName evidence="2">Carboxy terminal-processing peptidase</fullName>
        <ecNumber evidence="2">3.4.21.102</ecNumber>
    </submittedName>
</protein>
<reference evidence="2" key="1">
    <citation type="submission" date="2022-09" db="EMBL/GenBank/DDBJ databases">
        <title>Maribacter litopenaei sp. nov., isolated from the intestinal tract of the Pacific White Shrimp, Litopenaeus vannamei.</title>
        <authorList>
            <person name="Kim S.Y."/>
            <person name="Hwang C.Y."/>
        </authorList>
    </citation>
    <scope>NUCLEOTIDE SEQUENCE</scope>
    <source>
        <strain evidence="2">HL-LV01</strain>
    </source>
</reference>
<keyword evidence="3" id="KW-1185">Reference proteome</keyword>
<feature type="domain" description="Tail specific protease C-terminal" evidence="1">
    <location>
        <begin position="8"/>
        <end position="154"/>
    </location>
</feature>
<evidence type="ECO:0000313" key="2">
    <source>
        <dbReference type="EMBL" id="UWX54554.1"/>
    </source>
</evidence>
<dbReference type="InterPro" id="IPR020992">
    <property type="entry name" value="Tail_Prtase_C"/>
</dbReference>
<gene>
    <name evidence="2" type="ORF">NYZ99_16940</name>
</gene>
<proteinExistence type="predicted"/>
<dbReference type="Pfam" id="PF11818">
    <property type="entry name" value="DUF3340"/>
    <property type="match status" value="1"/>
</dbReference>